<name>A0AAV7SSN7_PLEWA</name>
<feature type="region of interest" description="Disordered" evidence="1">
    <location>
        <begin position="1"/>
        <end position="91"/>
    </location>
</feature>
<reference evidence="2" key="1">
    <citation type="journal article" date="2022" name="bioRxiv">
        <title>Sequencing and chromosome-scale assembly of the giantPleurodeles waltlgenome.</title>
        <authorList>
            <person name="Brown T."/>
            <person name="Elewa A."/>
            <person name="Iarovenko S."/>
            <person name="Subramanian E."/>
            <person name="Araus A.J."/>
            <person name="Petzold A."/>
            <person name="Susuki M."/>
            <person name="Suzuki K.-i.T."/>
            <person name="Hayashi T."/>
            <person name="Toyoda A."/>
            <person name="Oliveira C."/>
            <person name="Osipova E."/>
            <person name="Leigh N.D."/>
            <person name="Simon A."/>
            <person name="Yun M.H."/>
        </authorList>
    </citation>
    <scope>NUCLEOTIDE SEQUENCE</scope>
    <source>
        <strain evidence="2">20211129_DDA</strain>
        <tissue evidence="2">Liver</tissue>
    </source>
</reference>
<dbReference type="Proteomes" id="UP001066276">
    <property type="component" value="Chromosome 4_2"/>
</dbReference>
<dbReference type="EMBL" id="JANPWB010000008">
    <property type="protein sequence ID" value="KAJ1167101.1"/>
    <property type="molecule type" value="Genomic_DNA"/>
</dbReference>
<evidence type="ECO:0000256" key="1">
    <source>
        <dbReference type="SAM" id="MobiDB-lite"/>
    </source>
</evidence>
<proteinExistence type="predicted"/>
<evidence type="ECO:0000313" key="2">
    <source>
        <dbReference type="EMBL" id="KAJ1167101.1"/>
    </source>
</evidence>
<gene>
    <name evidence="2" type="ORF">NDU88_007494</name>
</gene>
<dbReference type="AlphaFoldDB" id="A0AAV7SSN7"/>
<comment type="caution">
    <text evidence="2">The sequence shown here is derived from an EMBL/GenBank/DDBJ whole genome shotgun (WGS) entry which is preliminary data.</text>
</comment>
<protein>
    <submittedName>
        <fullName evidence="2">Uncharacterized protein</fullName>
    </submittedName>
</protein>
<evidence type="ECO:0000313" key="3">
    <source>
        <dbReference type="Proteomes" id="UP001066276"/>
    </source>
</evidence>
<keyword evidence="3" id="KW-1185">Reference proteome</keyword>
<accession>A0AAV7SSN7</accession>
<organism evidence="2 3">
    <name type="scientific">Pleurodeles waltl</name>
    <name type="common">Iberian ribbed newt</name>
    <dbReference type="NCBI Taxonomy" id="8319"/>
    <lineage>
        <taxon>Eukaryota</taxon>
        <taxon>Metazoa</taxon>
        <taxon>Chordata</taxon>
        <taxon>Craniata</taxon>
        <taxon>Vertebrata</taxon>
        <taxon>Euteleostomi</taxon>
        <taxon>Amphibia</taxon>
        <taxon>Batrachia</taxon>
        <taxon>Caudata</taxon>
        <taxon>Salamandroidea</taxon>
        <taxon>Salamandridae</taxon>
        <taxon>Pleurodelinae</taxon>
        <taxon>Pleurodeles</taxon>
    </lineage>
</organism>
<sequence>MIMAEAGSYSVTRNSSHFKELRPSDDEEDEPRSSAGRKTTSADAGRSGESAASTVDDHHQAENTSEEIGQERGSSHPMQVSRKPKRLIEEL</sequence>